<gene>
    <name evidence="2" type="ORF">SORBI_3006G168650</name>
</gene>
<dbReference type="EMBL" id="CM000765">
    <property type="protein sequence ID" value="OQU82081.1"/>
    <property type="molecule type" value="Genomic_DNA"/>
</dbReference>
<dbReference type="STRING" id="4558.A0A1Z5REZ8"/>
<dbReference type="InterPro" id="IPR040191">
    <property type="entry name" value="UTP10"/>
</dbReference>
<dbReference type="InterPro" id="IPR011989">
    <property type="entry name" value="ARM-like"/>
</dbReference>
<proteinExistence type="predicted"/>
<feature type="region of interest" description="Disordered" evidence="1">
    <location>
        <begin position="406"/>
        <end position="435"/>
    </location>
</feature>
<reference evidence="2 3" key="1">
    <citation type="journal article" date="2009" name="Nature">
        <title>The Sorghum bicolor genome and the diversification of grasses.</title>
        <authorList>
            <person name="Paterson A.H."/>
            <person name="Bowers J.E."/>
            <person name="Bruggmann R."/>
            <person name="Dubchak I."/>
            <person name="Grimwood J."/>
            <person name="Gundlach H."/>
            <person name="Haberer G."/>
            <person name="Hellsten U."/>
            <person name="Mitros T."/>
            <person name="Poliakov A."/>
            <person name="Schmutz J."/>
            <person name="Spannagl M."/>
            <person name="Tang H."/>
            <person name="Wang X."/>
            <person name="Wicker T."/>
            <person name="Bharti A.K."/>
            <person name="Chapman J."/>
            <person name="Feltus F.A."/>
            <person name="Gowik U."/>
            <person name="Grigoriev I.V."/>
            <person name="Lyons E."/>
            <person name="Maher C.A."/>
            <person name="Martis M."/>
            <person name="Narechania A."/>
            <person name="Otillar R.P."/>
            <person name="Penning B.W."/>
            <person name="Salamov A.A."/>
            <person name="Wang Y."/>
            <person name="Zhang L."/>
            <person name="Carpita N.C."/>
            <person name="Freeling M."/>
            <person name="Gingle A.R."/>
            <person name="Hash C.T."/>
            <person name="Keller B."/>
            <person name="Klein P."/>
            <person name="Kresovich S."/>
            <person name="McCann M.C."/>
            <person name="Ming R."/>
            <person name="Peterson D.G."/>
            <person name="Mehboob-ur-Rahman"/>
            <person name="Ware D."/>
            <person name="Westhoff P."/>
            <person name="Mayer K.F."/>
            <person name="Messing J."/>
            <person name="Rokhsar D.S."/>
        </authorList>
    </citation>
    <scope>NUCLEOTIDE SEQUENCE [LARGE SCALE GENOMIC DNA]</scope>
    <source>
        <strain evidence="3">cv. BTx623</strain>
    </source>
</reference>
<dbReference type="SUPFAM" id="SSF48371">
    <property type="entry name" value="ARM repeat"/>
    <property type="match status" value="1"/>
</dbReference>
<dbReference type="eggNOG" id="KOG1837">
    <property type="taxonomic scope" value="Eukaryota"/>
</dbReference>
<sequence>MRLILSKLQDTELFFELESEEAATFIQTLGMLSETARRNSLIQKQRKARKLKHNSGATAIKVDKSSGPYFSKLCLKILELIDTEVDSETSQKNIPRIILFIATIIDHIGSDDAAVSSVLIHTVGSLINVIGSEALPQLPLIMKNIMLISRQISCCPSGNYAYGSTRTAPGLPNQDIAVLLSALTTIGVAVLNMGEFVNPYLKEIVDLVVLHPECSVQMHAKLDAKSSTSSLVCTMDRLAVGTYHSKIYEYCLAALDIRCQHPDSLKNIDQSSSKKSLDRAIVFYKLVNKLALQHRSLFTPYLKSIYWRDLSRALVLKDSYKCFLYDNDQKILDSSNFQVLLKPIVSQFVVEPPESIESVLDAPSIEEVDENVLLCLGQMAVTARSDVLWKPLNHEVLMQRSDKVCPQNSGPEGYQVHGPTSEGGVRRSPTRDGETTTPFLGELLEDMELPVKTLSPAVPCEASTPRYSTFG</sequence>
<dbReference type="ExpressionAtlas" id="A0A1Z5REZ8">
    <property type="expression patterns" value="baseline"/>
</dbReference>
<dbReference type="Proteomes" id="UP000000768">
    <property type="component" value="Chromosome 6"/>
</dbReference>
<dbReference type="AlphaFoldDB" id="A0A1Z5REZ8"/>
<protein>
    <submittedName>
        <fullName evidence="2">Uncharacterized protein</fullName>
    </submittedName>
</protein>
<dbReference type="Gene3D" id="1.25.10.10">
    <property type="entry name" value="Leucine-rich Repeat Variant"/>
    <property type="match status" value="1"/>
</dbReference>
<dbReference type="InterPro" id="IPR016024">
    <property type="entry name" value="ARM-type_fold"/>
</dbReference>
<organism evidence="2 3">
    <name type="scientific">Sorghum bicolor</name>
    <name type="common">Sorghum</name>
    <name type="synonym">Sorghum vulgare</name>
    <dbReference type="NCBI Taxonomy" id="4558"/>
    <lineage>
        <taxon>Eukaryota</taxon>
        <taxon>Viridiplantae</taxon>
        <taxon>Streptophyta</taxon>
        <taxon>Embryophyta</taxon>
        <taxon>Tracheophyta</taxon>
        <taxon>Spermatophyta</taxon>
        <taxon>Magnoliopsida</taxon>
        <taxon>Liliopsida</taxon>
        <taxon>Poales</taxon>
        <taxon>Poaceae</taxon>
        <taxon>PACMAD clade</taxon>
        <taxon>Panicoideae</taxon>
        <taxon>Andropogonodae</taxon>
        <taxon>Andropogoneae</taxon>
        <taxon>Sorghinae</taxon>
        <taxon>Sorghum</taxon>
    </lineage>
</organism>
<reference evidence="3" key="2">
    <citation type="journal article" date="2018" name="Plant J.">
        <title>The Sorghum bicolor reference genome: improved assembly, gene annotations, a transcriptome atlas, and signatures of genome organization.</title>
        <authorList>
            <person name="McCormick R.F."/>
            <person name="Truong S.K."/>
            <person name="Sreedasyam A."/>
            <person name="Jenkins J."/>
            <person name="Shu S."/>
            <person name="Sims D."/>
            <person name="Kennedy M."/>
            <person name="Amirebrahimi M."/>
            <person name="Weers B.D."/>
            <person name="McKinley B."/>
            <person name="Mattison A."/>
            <person name="Morishige D.T."/>
            <person name="Grimwood J."/>
            <person name="Schmutz J."/>
            <person name="Mullet J.E."/>
        </authorList>
    </citation>
    <scope>NUCLEOTIDE SEQUENCE [LARGE SCALE GENOMIC DNA]</scope>
    <source>
        <strain evidence="3">cv. BTx623</strain>
    </source>
</reference>
<dbReference type="InParanoid" id="A0A1Z5REZ8"/>
<evidence type="ECO:0000256" key="1">
    <source>
        <dbReference type="SAM" id="MobiDB-lite"/>
    </source>
</evidence>
<keyword evidence="3" id="KW-1185">Reference proteome</keyword>
<evidence type="ECO:0000313" key="3">
    <source>
        <dbReference type="Proteomes" id="UP000000768"/>
    </source>
</evidence>
<accession>A0A1Z5REZ8</accession>
<name>A0A1Z5REZ8_SORBI</name>
<dbReference type="PANTHER" id="PTHR13457:SF1">
    <property type="entry name" value="HEAT REPEAT-CONTAINING PROTEIN 1"/>
    <property type="match status" value="1"/>
</dbReference>
<dbReference type="Gramene" id="OQU82081">
    <property type="protein sequence ID" value="OQU82081"/>
    <property type="gene ID" value="SORBI_3006G168650"/>
</dbReference>
<dbReference type="PANTHER" id="PTHR13457">
    <property type="entry name" value="BAP28"/>
    <property type="match status" value="1"/>
</dbReference>
<evidence type="ECO:0000313" key="2">
    <source>
        <dbReference type="EMBL" id="OQU82081.1"/>
    </source>
</evidence>